<comment type="similarity">
    <text evidence="1">Belongs to the low molecular weight phosphotyrosine protein phosphatase family.</text>
</comment>
<dbReference type="PRINTS" id="PR00719">
    <property type="entry name" value="LMWPTPASE"/>
</dbReference>
<evidence type="ECO:0000313" key="7">
    <source>
        <dbReference type="EMBL" id="KAK0517026.1"/>
    </source>
</evidence>
<keyword evidence="2" id="KW-0378">Hydrolase</keyword>
<proteinExistence type="inferred from homology"/>
<evidence type="ECO:0000256" key="5">
    <source>
        <dbReference type="SAM" id="MobiDB-lite"/>
    </source>
</evidence>
<dbReference type="PANTHER" id="PTHR11717:SF7">
    <property type="entry name" value="LOW MOLECULAR WEIGHT PHOSPHOTYROSINE PROTEIN PHOSPHATASE"/>
    <property type="match status" value="1"/>
</dbReference>
<keyword evidence="8" id="KW-1185">Reference proteome</keyword>
<feature type="active site" evidence="4">
    <location>
        <position position="43"/>
    </location>
</feature>
<feature type="domain" description="Phosphotyrosine protein phosphatase I" evidence="6">
    <location>
        <begin position="31"/>
        <end position="186"/>
    </location>
</feature>
<dbReference type="Gene3D" id="3.40.50.2300">
    <property type="match status" value="1"/>
</dbReference>
<dbReference type="GO" id="GO:0004725">
    <property type="term" value="F:protein tyrosine phosphatase activity"/>
    <property type="evidence" value="ECO:0007669"/>
    <property type="project" value="InterPro"/>
</dbReference>
<organism evidence="7 8">
    <name type="scientific">Cladonia borealis</name>
    <dbReference type="NCBI Taxonomy" id="184061"/>
    <lineage>
        <taxon>Eukaryota</taxon>
        <taxon>Fungi</taxon>
        <taxon>Dikarya</taxon>
        <taxon>Ascomycota</taxon>
        <taxon>Pezizomycotina</taxon>
        <taxon>Lecanoromycetes</taxon>
        <taxon>OSLEUM clade</taxon>
        <taxon>Lecanoromycetidae</taxon>
        <taxon>Lecanorales</taxon>
        <taxon>Lecanorineae</taxon>
        <taxon>Cladoniaceae</taxon>
        <taxon>Cladonia</taxon>
    </lineage>
</organism>
<feature type="region of interest" description="Disordered" evidence="5">
    <location>
        <begin position="1"/>
        <end position="23"/>
    </location>
</feature>
<dbReference type="EMBL" id="JAFEKC020000001">
    <property type="protein sequence ID" value="KAK0517026.1"/>
    <property type="molecule type" value="Genomic_DNA"/>
</dbReference>
<comment type="caution">
    <text evidence="7">The sequence shown here is derived from an EMBL/GenBank/DDBJ whole genome shotgun (WGS) entry which is preliminary data.</text>
</comment>
<dbReference type="Proteomes" id="UP001166286">
    <property type="component" value="Unassembled WGS sequence"/>
</dbReference>
<evidence type="ECO:0000256" key="4">
    <source>
        <dbReference type="PIRSR" id="PIRSR617867-1"/>
    </source>
</evidence>
<reference evidence="7" key="1">
    <citation type="submission" date="2023-03" db="EMBL/GenBank/DDBJ databases">
        <title>Complete genome of Cladonia borealis.</title>
        <authorList>
            <person name="Park H."/>
        </authorList>
    </citation>
    <scope>NUCLEOTIDE SEQUENCE</scope>
    <source>
        <strain evidence="7">ANT050790</strain>
    </source>
</reference>
<keyword evidence="3" id="KW-0904">Protein phosphatase</keyword>
<evidence type="ECO:0000313" key="8">
    <source>
        <dbReference type="Proteomes" id="UP001166286"/>
    </source>
</evidence>
<dbReference type="SMART" id="SM00226">
    <property type="entry name" value="LMWPc"/>
    <property type="match status" value="1"/>
</dbReference>
<evidence type="ECO:0000259" key="6">
    <source>
        <dbReference type="SMART" id="SM00226"/>
    </source>
</evidence>
<evidence type="ECO:0000256" key="3">
    <source>
        <dbReference type="ARBA" id="ARBA00022912"/>
    </source>
</evidence>
<dbReference type="AlphaFoldDB" id="A0AA39RB10"/>
<feature type="active site" description="Nucleophile" evidence="4">
    <location>
        <position position="37"/>
    </location>
</feature>
<accession>A0AA39RB10</accession>
<name>A0AA39RB10_9LECA</name>
<evidence type="ECO:0000256" key="1">
    <source>
        <dbReference type="ARBA" id="ARBA00011063"/>
    </source>
</evidence>
<evidence type="ECO:0000256" key="2">
    <source>
        <dbReference type="ARBA" id="ARBA00022801"/>
    </source>
</evidence>
<sequence length="203" mass="22042">MANSKHMEKLPLQLGGEASNGTATTTTIPPISVLFVCLGNICRSPMAEAVFRSLTSSDSRVANIDSAGTGAYHEGDPPDPRTMSTLEDNGITDFDHAARKIQASDFSAFHYILAMDKDNLYDLQGLKSRIAKSTGTTDPETGKVMLFGDFGGKKGEQVGDPYYGARNGFAIAYEQMVRFSKGFIAQVLDKVEYVHNEPGYTLR</sequence>
<dbReference type="CDD" id="cd16343">
    <property type="entry name" value="LMWPTP"/>
    <property type="match status" value="1"/>
</dbReference>
<dbReference type="InterPro" id="IPR036196">
    <property type="entry name" value="Ptyr_pPase_sf"/>
</dbReference>
<dbReference type="SUPFAM" id="SSF52788">
    <property type="entry name" value="Phosphotyrosine protein phosphatases I"/>
    <property type="match status" value="1"/>
</dbReference>
<dbReference type="InterPro" id="IPR050438">
    <property type="entry name" value="LMW_PTPase"/>
</dbReference>
<dbReference type="InterPro" id="IPR023485">
    <property type="entry name" value="Ptyr_pPase"/>
</dbReference>
<dbReference type="InterPro" id="IPR017867">
    <property type="entry name" value="Tyr_phospatase_low_mol_wt"/>
</dbReference>
<gene>
    <name evidence="7" type="ORF">JMJ35_000181</name>
</gene>
<protein>
    <recommendedName>
        <fullName evidence="6">Phosphotyrosine protein phosphatase I domain-containing protein</fullName>
    </recommendedName>
</protein>
<dbReference type="PANTHER" id="PTHR11717">
    <property type="entry name" value="LOW MOLECULAR WEIGHT PROTEIN TYROSINE PHOSPHATASE"/>
    <property type="match status" value="1"/>
</dbReference>
<dbReference type="Pfam" id="PF01451">
    <property type="entry name" value="LMWPc"/>
    <property type="match status" value="1"/>
</dbReference>
<feature type="active site" description="Proton donor" evidence="4">
    <location>
        <position position="160"/>
    </location>
</feature>